<dbReference type="FunFam" id="3.40.190.10:FF:000195">
    <property type="entry name" value="Glutamate receptor 2.7"/>
    <property type="match status" value="1"/>
</dbReference>
<reference evidence="16" key="1">
    <citation type="submission" date="2013-06" db="EMBL/GenBank/DDBJ databases">
        <authorList>
            <person name="Zhao Q."/>
        </authorList>
    </citation>
    <scope>NUCLEOTIDE SEQUENCE</scope>
    <source>
        <strain evidence="16">cv. W1943</strain>
    </source>
</reference>
<dbReference type="SUPFAM" id="SSF53850">
    <property type="entry name" value="Periplasmic binding protein-like II"/>
    <property type="match status" value="2"/>
</dbReference>
<evidence type="ECO:0000256" key="4">
    <source>
        <dbReference type="ARBA" id="ARBA00022692"/>
    </source>
</evidence>
<feature type="transmembrane region" description="Helical" evidence="13">
    <location>
        <begin position="864"/>
        <end position="885"/>
    </location>
</feature>
<dbReference type="CDD" id="cd19990">
    <property type="entry name" value="PBP1_GABAb_receptor_plant"/>
    <property type="match status" value="2"/>
</dbReference>
<dbReference type="HOGENOM" id="CLU_002232_0_0_1"/>
<keyword evidence="8" id="KW-0675">Receptor</keyword>
<reference evidence="15" key="2">
    <citation type="submission" date="2015-06" db="UniProtKB">
        <authorList>
            <consortium name="EnsemblPlants"/>
        </authorList>
    </citation>
    <scope>IDENTIFICATION</scope>
</reference>
<feature type="transmembrane region" description="Helical" evidence="13">
    <location>
        <begin position="633"/>
        <end position="656"/>
    </location>
</feature>
<dbReference type="Proteomes" id="UP000008022">
    <property type="component" value="Unassembled WGS sequence"/>
</dbReference>
<keyword evidence="7 13" id="KW-0472">Membrane</keyword>
<dbReference type="FunFam" id="3.40.50.2300:FF:000169">
    <property type="entry name" value="Glutamate receptor"/>
    <property type="match status" value="2"/>
</dbReference>
<evidence type="ECO:0000256" key="5">
    <source>
        <dbReference type="ARBA" id="ARBA00022989"/>
    </source>
</evidence>
<evidence type="ECO:0000256" key="12">
    <source>
        <dbReference type="ARBA" id="ARBA00049638"/>
    </source>
</evidence>
<evidence type="ECO:0000256" key="6">
    <source>
        <dbReference type="ARBA" id="ARBA00023065"/>
    </source>
</evidence>
<dbReference type="CDD" id="cd13686">
    <property type="entry name" value="GluR_Plant"/>
    <property type="match status" value="2"/>
</dbReference>
<evidence type="ECO:0000256" key="1">
    <source>
        <dbReference type="ARBA" id="ARBA00004141"/>
    </source>
</evidence>
<evidence type="ECO:0000313" key="15">
    <source>
        <dbReference type="EnsemblPlants" id="ORUFI09G11820.1"/>
    </source>
</evidence>
<dbReference type="eggNOG" id="KOG1052">
    <property type="taxonomic scope" value="Eukaryota"/>
</dbReference>
<evidence type="ECO:0000256" key="3">
    <source>
        <dbReference type="ARBA" id="ARBA00022448"/>
    </source>
</evidence>
<evidence type="ECO:0000259" key="14">
    <source>
        <dbReference type="SMART" id="SM00079"/>
    </source>
</evidence>
<comment type="subunit">
    <text evidence="2">May form heteromers.</text>
</comment>
<evidence type="ECO:0000256" key="11">
    <source>
        <dbReference type="ARBA" id="ARBA00023303"/>
    </source>
</evidence>
<dbReference type="Gramene" id="ORUFI09G11820.1">
    <property type="protein sequence ID" value="ORUFI09G11820.1"/>
    <property type="gene ID" value="ORUFI09G11820"/>
</dbReference>
<evidence type="ECO:0000256" key="9">
    <source>
        <dbReference type="ARBA" id="ARBA00023180"/>
    </source>
</evidence>
<keyword evidence="4 13" id="KW-0812">Transmembrane</keyword>
<dbReference type="FunFam" id="3.40.190.10:FF:000217">
    <property type="entry name" value="Glutamate receptor"/>
    <property type="match status" value="1"/>
</dbReference>
<keyword evidence="9" id="KW-0325">Glycoprotein</keyword>
<feature type="domain" description="Ionotropic glutamate receptor C-terminal" evidence="14">
    <location>
        <begin position="1414"/>
        <end position="1730"/>
    </location>
</feature>
<dbReference type="FunFam" id="3.40.190.10:FF:000103">
    <property type="entry name" value="Glutamate receptor"/>
    <property type="match status" value="1"/>
</dbReference>
<dbReference type="Pfam" id="PF00060">
    <property type="entry name" value="Lig_chan"/>
    <property type="match status" value="2"/>
</dbReference>
<dbReference type="GO" id="GO:0015276">
    <property type="term" value="F:ligand-gated monoatomic ion channel activity"/>
    <property type="evidence" value="ECO:0007669"/>
    <property type="project" value="InterPro"/>
</dbReference>
<organism evidence="15 16">
    <name type="scientific">Oryza rufipogon</name>
    <name type="common">Brownbeard rice</name>
    <name type="synonym">Asian wild rice</name>
    <dbReference type="NCBI Taxonomy" id="4529"/>
    <lineage>
        <taxon>Eukaryota</taxon>
        <taxon>Viridiplantae</taxon>
        <taxon>Streptophyta</taxon>
        <taxon>Embryophyta</taxon>
        <taxon>Tracheophyta</taxon>
        <taxon>Spermatophyta</taxon>
        <taxon>Magnoliopsida</taxon>
        <taxon>Liliopsida</taxon>
        <taxon>Poales</taxon>
        <taxon>Poaceae</taxon>
        <taxon>BOP clade</taxon>
        <taxon>Oryzoideae</taxon>
        <taxon>Oryzeae</taxon>
        <taxon>Oryzinae</taxon>
        <taxon>Oryza</taxon>
    </lineage>
</organism>
<dbReference type="InterPro" id="IPR001828">
    <property type="entry name" value="ANF_lig-bd_rcpt"/>
</dbReference>
<dbReference type="GO" id="GO:0016020">
    <property type="term" value="C:membrane"/>
    <property type="evidence" value="ECO:0007669"/>
    <property type="project" value="UniProtKB-SubCell"/>
</dbReference>
<dbReference type="SMART" id="SM00079">
    <property type="entry name" value="PBPe"/>
    <property type="match status" value="2"/>
</dbReference>
<keyword evidence="10" id="KW-1071">Ligand-gated ion channel</keyword>
<keyword evidence="6" id="KW-0406">Ion transport</keyword>
<keyword evidence="11" id="KW-0407">Ion channel</keyword>
<dbReference type="FunFam" id="3.40.50.2300:FF:000195">
    <property type="entry name" value="Glutamate receptor"/>
    <property type="match status" value="1"/>
</dbReference>
<dbReference type="Gene3D" id="3.40.50.2300">
    <property type="match status" value="4"/>
</dbReference>
<evidence type="ECO:0000256" key="10">
    <source>
        <dbReference type="ARBA" id="ARBA00023286"/>
    </source>
</evidence>
<accession>A0A0E0QRP3</accession>
<dbReference type="InterPro" id="IPR001320">
    <property type="entry name" value="Iontro_rcpt_C"/>
</dbReference>
<feature type="domain" description="Ionotropic glutamate receptor C-terminal" evidence="14">
    <location>
        <begin position="481"/>
        <end position="840"/>
    </location>
</feature>
<dbReference type="Gene3D" id="3.40.190.10">
    <property type="entry name" value="Periplasmic binding protein-like II"/>
    <property type="match status" value="4"/>
</dbReference>
<dbReference type="OMA" id="HEENAHE"/>
<name>A0A0E0QRP3_ORYRU</name>
<protein>
    <recommendedName>
        <fullName evidence="14">Ionotropic glutamate receptor C-terminal domain-containing protein</fullName>
    </recommendedName>
</protein>
<dbReference type="EnsemblPlants" id="ORUFI09G11820.1">
    <property type="protein sequence ID" value="ORUFI09G11820.1"/>
    <property type="gene ID" value="ORUFI09G11820"/>
</dbReference>
<dbReference type="InterPro" id="IPR019594">
    <property type="entry name" value="Glu/Gly-bd"/>
</dbReference>
<dbReference type="Gene3D" id="1.10.287.70">
    <property type="match status" value="1"/>
</dbReference>
<feature type="transmembrane region" description="Helical" evidence="13">
    <location>
        <begin position="1755"/>
        <end position="1775"/>
    </location>
</feature>
<dbReference type="SUPFAM" id="SSF53822">
    <property type="entry name" value="Periplasmic binding protein-like I"/>
    <property type="match status" value="2"/>
</dbReference>
<evidence type="ECO:0000256" key="13">
    <source>
        <dbReference type="SAM" id="Phobius"/>
    </source>
</evidence>
<dbReference type="Pfam" id="PF10613">
    <property type="entry name" value="Lig_chan-Glu_bd"/>
    <property type="match status" value="1"/>
</dbReference>
<evidence type="ECO:0000256" key="2">
    <source>
        <dbReference type="ARBA" id="ARBA00011095"/>
    </source>
</evidence>
<dbReference type="STRING" id="4529.A0A0E0QRP3"/>
<feature type="transmembrane region" description="Helical" evidence="13">
    <location>
        <begin position="676"/>
        <end position="696"/>
    </location>
</feature>
<comment type="function">
    <text evidence="12">Glutamate-gated receptor that probably acts as a non-selective cation channel. May be involved in light-signal transduction and calcium homeostasis via the regulation of calcium influx into cells.</text>
</comment>
<dbReference type="Pfam" id="PF01094">
    <property type="entry name" value="ANF_receptor"/>
    <property type="match status" value="2"/>
</dbReference>
<evidence type="ECO:0000256" key="8">
    <source>
        <dbReference type="ARBA" id="ARBA00023170"/>
    </source>
</evidence>
<keyword evidence="5 13" id="KW-1133">Transmembrane helix</keyword>
<dbReference type="InterPro" id="IPR044440">
    <property type="entry name" value="GABAb_receptor_plant_PBP1"/>
</dbReference>
<evidence type="ECO:0000313" key="16">
    <source>
        <dbReference type="Proteomes" id="UP000008022"/>
    </source>
</evidence>
<evidence type="ECO:0000256" key="7">
    <source>
        <dbReference type="ARBA" id="ARBA00023136"/>
    </source>
</evidence>
<sequence>MMFLYLADKLRDLRCTFPGSFDKAPPGAILLLMLFAHSCAVALNATNDPGADEFHVGVILDLGSLVGKEARTSISMAVEDFYASHKNYRTRLVLHVRDSRGNNFQAASAALDLLNNYNVKAIIGPQKSSEAFFMTDIANISEVPVISFTTTSPSLTSDNNPYFLRATINDSTQVNSIASLIKYYGWREVVPIYIDTDYGRSIIPDLLEALQGNDARVPYQSIIPQSATSEQITQELYKLMTMQTRVFIVHMTSPMASVLFTKAKEVGMMDKGYVWIVTFGVASLIGSLNPSVLEAMNGALGVGVYVPKSTELDNFTVRWNTRFRMDNPNDPLLKLSIFGLWGYDTIWAVAQAVEKAKSTKDTVQIQHMTNSMTSLKVPKETENGLKFLNAILQYKFRGLSGYFDLSGRQLQPSTFQIINIVGKGWRDVGFWTAQDGFSQRLTRPRSNGTYLSTKPDLNPVIWPGESTNIPRGWEIPTSGKKLQVGVCTSDGYPEYIYAEKDPLIVGMTKASGLAIEVFEETVKRLPYALPYEYVFYNTTENISSSYDDFVYQVYLKARPIPTCVQVLFVHFPKVISMHMQKYDIAVADITITYKRSSYADFSLPYTESGVAMVVPVRKRINTTTWIFLKPLTFGMWSASIILFIYTGVVVWLLEFLGNNKAVRGPIPKQMEMVERLLSRIVLIIWLFFLLVLTSSYTASLTSMLTVQQLQPTVTDVHELLKNGEYVGYQGGSYVKDLLDELGFDKSKIRQYDSTDGFRDALSRGSSNGGISAVVDEIPYIKLFLAKHCEGYTMVGPIYKTAGFGFAFQKESPLRGDISKAILNITGGDTIIQIENKWIGDQNKCRNVGPVTISGSLTFESFKGLFILTGIASTSSLLIALVIYFYKNKQVQSGIGDAEQDFPQEFKADTIEEEKEQEETGAKGKQNMNLQNSTVKRSASIVIHRGERATGARVVPISACARTAPLLLLLAFSFAFAGSVTERKAEEFHVGVVLDLGTTVAKVARTSMSLAVEDFNAVHPSYTTRLVLHVRDSMGDDVQAASAVLDLLENHKVQTIVGPQKSSQATFVSALGNKCQIPIISFTATSPTLSSRTLPYFVRATLNDSAQVNSIVSMIKAYGWREVVPIYVDNDYGRGIIPSLVDALQQIDVHVPYQSEIDQSSTSEEITQELYKLMTMQTRVYVVHMSPSLGSVLFTKAKEIGMMSEGTVWIITDGLTNLIDSLNPSVVEAMNGALGVKVYVPISTELDSFTKRWYMRSRIDHPNDPTMKLNIFGLWAYDSIWAIAQAAEMSKVRKAMFQRPSSEKNLTNLETLQTSINGPALRKAMLQNKFRGLSGYFDLSDGQLQVSTFRIINVAGKGYREIGFWTARNGISKALEQKRSHPTYESTKPDLNIVIWPGEVTELPRGWELAVRGKKLQVGVVKGHYPEYIDADEDPITGVTTARGLAIDVFEEAVKRLPYALAYEYKLFNITGIASSSYDEFVYQVYLKKYDIAVGDIAIRYNRSLYVDFTLPYTESGVAMVVPVREKEKVKRLISRIVLVVWLFFILVLKSSYTASLTSMLTVQQLQPTAHDVHELLKNGEYIGCGSGSFVMGLLEELGFPRSMIKPYHNPEDIHNALSRGSKNGGIAALVGEIPYIKLFLAKNCKRYTMIGPIYKTAGFGYFGQSNFKISFLLDCLRMQNVLKCSTYANTKSLPQAFPKGSPLVGDISQAILNITGGDTIIQIEQKWVRDKNSCQNEGSIIGSGSLTFASFEGPIILTGVVSTSSLLVALIMYFYRNKKLKPHHSDSEQISSHGENER</sequence>
<comment type="subcellular location">
    <subcellularLocation>
        <location evidence="1">Membrane</location>
        <topology evidence="1">Multi-pass membrane protein</topology>
    </subcellularLocation>
</comment>
<proteinExistence type="predicted"/>
<dbReference type="InterPro" id="IPR015683">
    <property type="entry name" value="Ionotropic_Glu_rcpt"/>
</dbReference>
<dbReference type="InterPro" id="IPR028082">
    <property type="entry name" value="Peripla_BP_I"/>
</dbReference>
<dbReference type="PANTHER" id="PTHR34836">
    <property type="entry name" value="OS06G0188250 PROTEIN"/>
    <property type="match status" value="1"/>
</dbReference>
<dbReference type="PANTHER" id="PTHR34836:SF1">
    <property type="entry name" value="OS09G0428600 PROTEIN"/>
    <property type="match status" value="1"/>
</dbReference>
<dbReference type="FunFam" id="3.40.50.2300:FF:000801">
    <property type="match status" value="1"/>
</dbReference>
<keyword evidence="16" id="KW-1185">Reference proteome</keyword>
<keyword evidence="3" id="KW-0813">Transport</keyword>